<feature type="transmembrane region" description="Helical" evidence="1">
    <location>
        <begin position="12"/>
        <end position="33"/>
    </location>
</feature>
<dbReference type="GeneID" id="97608379"/>
<organism evidence="2 3">
    <name type="scientific">Methanospirillum stamsii</name>
    <dbReference type="NCBI Taxonomy" id="1277351"/>
    <lineage>
        <taxon>Archaea</taxon>
        <taxon>Methanobacteriati</taxon>
        <taxon>Methanobacteriota</taxon>
        <taxon>Stenosarchaea group</taxon>
        <taxon>Methanomicrobia</taxon>
        <taxon>Methanomicrobiales</taxon>
        <taxon>Methanospirillaceae</taxon>
        <taxon>Methanospirillum</taxon>
    </lineage>
</organism>
<dbReference type="EMBL" id="QGMZ01000051">
    <property type="protein sequence ID" value="PWR69881.1"/>
    <property type="molecule type" value="Genomic_DNA"/>
</dbReference>
<keyword evidence="1" id="KW-0472">Membrane</keyword>
<accession>A0A2V2N310</accession>
<reference evidence="2 3" key="1">
    <citation type="submission" date="2018-05" db="EMBL/GenBank/DDBJ databases">
        <title>Draft genome of Methanospirillum stamsii Pt1.</title>
        <authorList>
            <person name="Dueholm M.S."/>
            <person name="Nielsen P.H."/>
            <person name="Bakmann L.F."/>
            <person name="Otzen D.E."/>
        </authorList>
    </citation>
    <scope>NUCLEOTIDE SEQUENCE [LARGE SCALE GENOMIC DNA]</scope>
    <source>
        <strain evidence="2 3">Pt1</strain>
    </source>
</reference>
<name>A0A2V2N310_9EURY</name>
<gene>
    <name evidence="2" type="ORF">DLD82_16850</name>
</gene>
<protein>
    <submittedName>
        <fullName evidence="2">Uncharacterized protein</fullName>
    </submittedName>
</protein>
<evidence type="ECO:0000313" key="3">
    <source>
        <dbReference type="Proteomes" id="UP000245934"/>
    </source>
</evidence>
<sequence length="370" mass="40050">MNSTSSLRIIGLSLIVICIGVVMIISATSGFYWSKSYPLSAGLAAFHEVKVDGNAQLVLHSPSGANFDLYAMHNPGGSGSCPLETEIMMNADKTTAGMESDILNLESGLWCIVVYAQSGGGTCKLEASGGDTGYDGTEWGDDVPDSGIFYSEDGTGFDEPYSGESPDEGMWDTDESGLADEYAEIDEEHGFDDGTCAPFKTLQYEGSFQLPESSEEIEGAVDVEWFGDDDDDDSEGLAELGDKIPLESIRYSKGDTYSFEVGGPRSDIELILLGMCPMTIPNHILTASEVQALKYQDCGISSNLYAYLDCNPHYGACSPIAWSGNTTPNNAYIRITEPVIGSTYYVRPEGYSTGDDQRYQLIIRSFQCYL</sequence>
<proteinExistence type="predicted"/>
<keyword evidence="1" id="KW-0812">Transmembrane</keyword>
<evidence type="ECO:0000313" key="2">
    <source>
        <dbReference type="EMBL" id="PWR69881.1"/>
    </source>
</evidence>
<dbReference type="Proteomes" id="UP000245934">
    <property type="component" value="Unassembled WGS sequence"/>
</dbReference>
<keyword evidence="3" id="KW-1185">Reference proteome</keyword>
<evidence type="ECO:0000256" key="1">
    <source>
        <dbReference type="SAM" id="Phobius"/>
    </source>
</evidence>
<comment type="caution">
    <text evidence="2">The sequence shown here is derived from an EMBL/GenBank/DDBJ whole genome shotgun (WGS) entry which is preliminary data.</text>
</comment>
<keyword evidence="1" id="KW-1133">Transmembrane helix</keyword>
<dbReference type="AlphaFoldDB" id="A0A2V2N310"/>
<dbReference type="RefSeq" id="WP_109942300.1">
    <property type="nucleotide sequence ID" value="NZ_CP176366.1"/>
</dbReference>